<gene>
    <name evidence="2" type="ORF">CLLI_04630</name>
</gene>
<dbReference type="PANTHER" id="PTHR38462">
    <property type="entry name" value="EXONUCLEASE-LIKE PROTEIN"/>
    <property type="match status" value="1"/>
</dbReference>
<name>A0A2T0B863_9CLOT</name>
<sequence>MIIRENTQKVSMPVNIFEKYKMDSIAYFDIETTGFKKEEDNIILISLGWYINQESFNIKQYYAENLYEEKELLNAFGKDIEGFATWCSYNGLAFDEPFIKFRFQKNNLQYDVPNKHIDLYRLIRPYYKQLGIDRCNLKTVEKFIGIEREDTIDGGLSVELYNKYLQTSSEDLKEKIMLHNYEDVLNLPQIFHLIYKVDNSEEITRVDAITEKQKRYLSFLMEKNNIKIDKKLKKISKKAASKIIDSILKGTVDNDKLEDIIKNSY</sequence>
<dbReference type="InterPro" id="IPR038720">
    <property type="entry name" value="YprB_RNase_H-like_dom"/>
</dbReference>
<evidence type="ECO:0000259" key="1">
    <source>
        <dbReference type="Pfam" id="PF13482"/>
    </source>
</evidence>
<dbReference type="GO" id="GO:0003676">
    <property type="term" value="F:nucleic acid binding"/>
    <property type="evidence" value="ECO:0007669"/>
    <property type="project" value="InterPro"/>
</dbReference>
<dbReference type="InterPro" id="IPR036397">
    <property type="entry name" value="RNaseH_sf"/>
</dbReference>
<organism evidence="2 3">
    <name type="scientific">Clostridium liquoris</name>
    <dbReference type="NCBI Taxonomy" id="1289519"/>
    <lineage>
        <taxon>Bacteria</taxon>
        <taxon>Bacillati</taxon>
        <taxon>Bacillota</taxon>
        <taxon>Clostridia</taxon>
        <taxon>Eubacteriales</taxon>
        <taxon>Clostridiaceae</taxon>
        <taxon>Clostridium</taxon>
    </lineage>
</organism>
<dbReference type="SUPFAM" id="SSF53098">
    <property type="entry name" value="Ribonuclease H-like"/>
    <property type="match status" value="1"/>
</dbReference>
<keyword evidence="3" id="KW-1185">Reference proteome</keyword>
<evidence type="ECO:0000313" key="3">
    <source>
        <dbReference type="Proteomes" id="UP000239706"/>
    </source>
</evidence>
<comment type="caution">
    <text evidence="2">The sequence shown here is derived from an EMBL/GenBank/DDBJ whole genome shotgun (WGS) entry which is preliminary data.</text>
</comment>
<dbReference type="EMBL" id="PVXO01000009">
    <property type="protein sequence ID" value="PRR80079.1"/>
    <property type="molecule type" value="Genomic_DNA"/>
</dbReference>
<dbReference type="PANTHER" id="PTHR38462:SF1">
    <property type="entry name" value="YPRB RIBONUCLEASE H-LIKE DOMAIN-CONTAINING PROTEIN"/>
    <property type="match status" value="1"/>
</dbReference>
<accession>A0A2T0B863</accession>
<dbReference type="Pfam" id="PF13482">
    <property type="entry name" value="RNase_H_2"/>
    <property type="match status" value="1"/>
</dbReference>
<evidence type="ECO:0000313" key="2">
    <source>
        <dbReference type="EMBL" id="PRR80079.1"/>
    </source>
</evidence>
<dbReference type="AlphaFoldDB" id="A0A2T0B863"/>
<dbReference type="RefSeq" id="WP_106062647.1">
    <property type="nucleotide sequence ID" value="NZ_PVXO01000009.1"/>
</dbReference>
<dbReference type="Gene3D" id="3.30.420.10">
    <property type="entry name" value="Ribonuclease H-like superfamily/Ribonuclease H"/>
    <property type="match status" value="1"/>
</dbReference>
<protein>
    <recommendedName>
        <fullName evidence="1">YprB ribonuclease H-like domain-containing protein</fullName>
    </recommendedName>
</protein>
<feature type="domain" description="YprB ribonuclease H-like" evidence="1">
    <location>
        <begin position="26"/>
        <end position="193"/>
    </location>
</feature>
<dbReference type="OrthoDB" id="9790530at2"/>
<dbReference type="Proteomes" id="UP000239706">
    <property type="component" value="Unassembled WGS sequence"/>
</dbReference>
<reference evidence="2 3" key="1">
    <citation type="submission" date="2018-03" db="EMBL/GenBank/DDBJ databases">
        <title>Genome sequence of Clostridium liquoris DSM 100320.</title>
        <authorList>
            <person name="Poehlein A."/>
            <person name="Daniel R."/>
        </authorList>
    </citation>
    <scope>NUCLEOTIDE SEQUENCE [LARGE SCALE GENOMIC DNA]</scope>
    <source>
        <strain evidence="2 3">DSM 100320</strain>
    </source>
</reference>
<dbReference type="InterPro" id="IPR012337">
    <property type="entry name" value="RNaseH-like_sf"/>
</dbReference>
<proteinExistence type="predicted"/>